<accession>A0A2T3ZNQ8</accession>
<dbReference type="EMBL" id="KZ679256">
    <property type="protein sequence ID" value="PTB46445.1"/>
    <property type="molecule type" value="Genomic_DNA"/>
</dbReference>
<dbReference type="Proteomes" id="UP000240493">
    <property type="component" value="Unassembled WGS sequence"/>
</dbReference>
<name>A0A2T3ZNQ8_TRIA4</name>
<reference evidence="1 2" key="1">
    <citation type="submission" date="2016-07" db="EMBL/GenBank/DDBJ databases">
        <title>Multiple horizontal gene transfer events from other fungi enriched the ability of initially mycotrophic Trichoderma (Ascomycota) to feed on dead plant biomass.</title>
        <authorList>
            <consortium name="DOE Joint Genome Institute"/>
            <person name="Aerts A."/>
            <person name="Atanasova L."/>
            <person name="Chenthamara K."/>
            <person name="Zhang J."/>
            <person name="Grujic M."/>
            <person name="Henrissat B."/>
            <person name="Kuo A."/>
            <person name="Salamov A."/>
            <person name="Lipzen A."/>
            <person name="Labutti K."/>
            <person name="Barry K."/>
            <person name="Miao Y."/>
            <person name="Rahimi M.J."/>
            <person name="Shen Q."/>
            <person name="Grigoriev I.V."/>
            <person name="Kubicek C.P."/>
            <person name="Druzhinina I.S."/>
        </authorList>
    </citation>
    <scope>NUCLEOTIDE SEQUENCE [LARGE SCALE GENOMIC DNA]</scope>
    <source>
        <strain evidence="1 2">CBS 433.97</strain>
    </source>
</reference>
<dbReference type="OrthoDB" id="10570844at2759"/>
<gene>
    <name evidence="1" type="ORF">M441DRAFT_216766</name>
</gene>
<keyword evidence="2" id="KW-1185">Reference proteome</keyword>
<proteinExistence type="predicted"/>
<organism evidence="1 2">
    <name type="scientific">Trichoderma asperellum (strain ATCC 204424 / CBS 433.97 / NBRC 101777)</name>
    <dbReference type="NCBI Taxonomy" id="1042311"/>
    <lineage>
        <taxon>Eukaryota</taxon>
        <taxon>Fungi</taxon>
        <taxon>Dikarya</taxon>
        <taxon>Ascomycota</taxon>
        <taxon>Pezizomycotina</taxon>
        <taxon>Sordariomycetes</taxon>
        <taxon>Hypocreomycetidae</taxon>
        <taxon>Hypocreales</taxon>
        <taxon>Hypocreaceae</taxon>
        <taxon>Trichoderma</taxon>
    </lineage>
</organism>
<sequence length="90" mass="9927">MGTYSIAASALILPSSSRPHHTTLLPNARVIRHVDTCRDVASWRRRMGRSVSWPPISKHAIARQPDLRLSTPAVAYCSAIGYEVPAGYTR</sequence>
<evidence type="ECO:0000313" key="2">
    <source>
        <dbReference type="Proteomes" id="UP000240493"/>
    </source>
</evidence>
<protein>
    <submittedName>
        <fullName evidence="1">Uncharacterized protein</fullName>
    </submittedName>
</protein>
<evidence type="ECO:0000313" key="1">
    <source>
        <dbReference type="EMBL" id="PTB46445.1"/>
    </source>
</evidence>
<dbReference type="AlphaFoldDB" id="A0A2T3ZNQ8"/>